<dbReference type="RefSeq" id="WP_330484533.1">
    <property type="nucleotide sequence ID" value="NZ_JAZBJZ010000064.1"/>
</dbReference>
<gene>
    <name evidence="4" type="ORF">V2H45_15285</name>
</gene>
<dbReference type="AlphaFoldDB" id="A0AAW9PTP5"/>
<feature type="coiled-coil region" evidence="2">
    <location>
        <begin position="26"/>
        <end position="81"/>
    </location>
</feature>
<evidence type="ECO:0000313" key="5">
    <source>
        <dbReference type="Proteomes" id="UP001333818"/>
    </source>
</evidence>
<dbReference type="InterPro" id="IPR007157">
    <property type="entry name" value="PspA_VIPP1"/>
</dbReference>
<dbReference type="EMBL" id="JAZBJZ010000064">
    <property type="protein sequence ID" value="MEE3718102.1"/>
    <property type="molecule type" value="Genomic_DNA"/>
</dbReference>
<feature type="coiled-coil region" evidence="2">
    <location>
        <begin position="108"/>
        <end position="149"/>
    </location>
</feature>
<sequence>MGLLDRIGMVVKSNVNAMVTSAEDPEKILEQTIIDMQEDLVQLRQAVAQSMAALKRQEQQYNQANTQAQEWERRAMLALQKGDENLAREALSRKKTHADTVAALKGSLDQQTGQVDTLKRNLVALEGKISEAKTKKEMLKARLQSAKAQENLNNMLGKVNTNSAAATFERMEERVLMAEAKAGASAELGMDNLESQFAQLESGSGVDDELAALKAKMIAGSSPSTPALPSDSTKSSVGNVDAELDALRRQMGQ</sequence>
<accession>A0AAW9PTP5</accession>
<protein>
    <submittedName>
        <fullName evidence="4">PspA/IM30 family protein</fullName>
    </submittedName>
</protein>
<feature type="compositionally biased region" description="Polar residues" evidence="3">
    <location>
        <begin position="221"/>
        <end position="238"/>
    </location>
</feature>
<dbReference type="PANTHER" id="PTHR31088">
    <property type="entry name" value="MEMBRANE-ASSOCIATED PROTEIN VIPP1, CHLOROPLASTIC"/>
    <property type="match status" value="1"/>
</dbReference>
<evidence type="ECO:0000256" key="3">
    <source>
        <dbReference type="SAM" id="MobiDB-lite"/>
    </source>
</evidence>
<keyword evidence="2" id="KW-0175">Coiled coil</keyword>
<keyword evidence="5" id="KW-1185">Reference proteome</keyword>
<comment type="caution">
    <text evidence="4">The sequence shown here is derived from an EMBL/GenBank/DDBJ whole genome shotgun (WGS) entry which is preliminary data.</text>
</comment>
<evidence type="ECO:0000256" key="1">
    <source>
        <dbReference type="ARBA" id="ARBA00043985"/>
    </source>
</evidence>
<dbReference type="Pfam" id="PF04012">
    <property type="entry name" value="PspA_IM30"/>
    <property type="match status" value="1"/>
</dbReference>
<evidence type="ECO:0000313" key="4">
    <source>
        <dbReference type="EMBL" id="MEE3718102.1"/>
    </source>
</evidence>
<name>A0AAW9PTP5_9CYAN</name>
<comment type="similarity">
    <text evidence="1">Belongs to the PspA/Vipp/IM30 family.</text>
</comment>
<evidence type="ECO:0000256" key="2">
    <source>
        <dbReference type="SAM" id="Coils"/>
    </source>
</evidence>
<feature type="region of interest" description="Disordered" evidence="3">
    <location>
        <begin position="220"/>
        <end position="253"/>
    </location>
</feature>
<reference evidence="4" key="1">
    <citation type="submission" date="2024-01" db="EMBL/GenBank/DDBJ databases">
        <title>Bank of Algae and Cyanobacteria of the Azores (BACA) strain genomes.</title>
        <authorList>
            <person name="Luz R."/>
            <person name="Cordeiro R."/>
            <person name="Fonseca A."/>
            <person name="Goncalves V."/>
        </authorList>
    </citation>
    <scope>NUCLEOTIDE SEQUENCE</scope>
    <source>
        <strain evidence="4">BACA0141</strain>
    </source>
</reference>
<proteinExistence type="inferred from homology"/>
<dbReference type="Proteomes" id="UP001333818">
    <property type="component" value="Unassembled WGS sequence"/>
</dbReference>
<organism evidence="4 5">
    <name type="scientific">Tumidithrix elongata BACA0141</name>
    <dbReference type="NCBI Taxonomy" id="2716417"/>
    <lineage>
        <taxon>Bacteria</taxon>
        <taxon>Bacillati</taxon>
        <taxon>Cyanobacteriota</taxon>
        <taxon>Cyanophyceae</taxon>
        <taxon>Pseudanabaenales</taxon>
        <taxon>Pseudanabaenaceae</taxon>
        <taxon>Tumidithrix</taxon>
        <taxon>Tumidithrix elongata</taxon>
    </lineage>
</organism>
<dbReference type="PANTHER" id="PTHR31088:SF6">
    <property type="entry name" value="PHAGE SHOCK PROTEIN A"/>
    <property type="match status" value="1"/>
</dbReference>